<name>A0ABN1Q4V3_9ACTN</name>
<dbReference type="Proteomes" id="UP001500418">
    <property type="component" value="Unassembled WGS sequence"/>
</dbReference>
<sequence length="59" mass="6416">MAVAVKLPVLARAANVFRSRVSTTVRIDGLRPALIGFLDRLERKESLDAIPGAVEPWTA</sequence>
<keyword evidence="2" id="KW-1185">Reference proteome</keyword>
<accession>A0ABN1Q4V3</accession>
<reference evidence="1 2" key="1">
    <citation type="journal article" date="2019" name="Int. J. Syst. Evol. Microbiol.">
        <title>The Global Catalogue of Microorganisms (GCM) 10K type strain sequencing project: providing services to taxonomists for standard genome sequencing and annotation.</title>
        <authorList>
            <consortium name="The Broad Institute Genomics Platform"/>
            <consortium name="The Broad Institute Genome Sequencing Center for Infectious Disease"/>
            <person name="Wu L."/>
            <person name="Ma J."/>
        </authorList>
    </citation>
    <scope>NUCLEOTIDE SEQUENCE [LARGE SCALE GENOMIC DNA]</scope>
    <source>
        <strain evidence="1 2">JCM 11444</strain>
    </source>
</reference>
<evidence type="ECO:0000313" key="1">
    <source>
        <dbReference type="EMBL" id="GAA0937469.1"/>
    </source>
</evidence>
<organism evidence="1 2">
    <name type="scientific">Streptomyces rhizosphaericus</name>
    <dbReference type="NCBI Taxonomy" id="114699"/>
    <lineage>
        <taxon>Bacteria</taxon>
        <taxon>Bacillati</taxon>
        <taxon>Actinomycetota</taxon>
        <taxon>Actinomycetes</taxon>
        <taxon>Kitasatosporales</taxon>
        <taxon>Streptomycetaceae</taxon>
        <taxon>Streptomyces</taxon>
        <taxon>Streptomyces violaceusniger group</taxon>
    </lineage>
</organism>
<comment type="caution">
    <text evidence="1">The sequence shown here is derived from an EMBL/GenBank/DDBJ whole genome shotgun (WGS) entry which is preliminary data.</text>
</comment>
<dbReference type="EMBL" id="BAAAID010000032">
    <property type="protein sequence ID" value="GAA0937469.1"/>
    <property type="molecule type" value="Genomic_DNA"/>
</dbReference>
<protein>
    <submittedName>
        <fullName evidence="1">Uncharacterized protein</fullName>
    </submittedName>
</protein>
<evidence type="ECO:0000313" key="2">
    <source>
        <dbReference type="Proteomes" id="UP001500418"/>
    </source>
</evidence>
<gene>
    <name evidence="1" type="ORF">GCM10009575_049360</name>
</gene>
<proteinExistence type="predicted"/>